<proteinExistence type="predicted"/>
<dbReference type="InterPro" id="IPR008906">
    <property type="entry name" value="HATC_C_dom"/>
</dbReference>
<dbReference type="KEGG" id="ccar:122139411"/>
<accession>A0A9Q9X050</accession>
<dbReference type="Proteomes" id="UP001155660">
    <property type="component" value="Chromosome A4"/>
</dbReference>
<dbReference type="GeneID" id="122139411"/>
<name>A0A9Q9X050_CYPCA</name>
<sequence length="749" mass="83935">MEGNSQPQQNSQSQVDSNEQGPYNPDLQANDLVSGAIVGGCIEPGRFAKWREGREWLAVTTDGSVQCTACSDIRDLGPYTQERLHIDSAFINGIKAKSAKKLNDKISRHGKCQSHIKCIEILQRRHETAIEKAVGNSAALWRKHNEKTLKVTENCMRTAYMICQNNLSFKIQPQLVELQQLNGVNLGCMLHSDKACRNMLMFIGEKMRTQLVDFIKNSSDKFSILIDESTTVSNKTCLIIYIRIPYEGEVCNFFLQLVELQSCTGSAICDILLQSLYTRGISEDMLRTRLIGFATDGAAAMMGRYRGAATLLREKINPNLTVIHCMNHKLELAVHDAVKHITEASHFQMFIDSLYSFFSQSPKHMREFESAASDLGMHARRIGRVFDVRWLSSSCTSVTALWQSYPALVKLFGVLMEDKSRSSVERAKCRGIHGKMTQWLFLVEMALVKEALETLQALSLFLQRRDATAVSASAEVDVALRTLRSMRQADGVNTRGLKEEFESFHSFKGVNVSQPSDSDHRKAEVFRERLFVSLGDNIERRLDDNGIISDAAALNPSNWPSDEDERILYGDNKLLTIQKTLAVEAATSTILLKEFHQFKCHGITGDNLRKVLITVSTLPVSTAECERGFSAMNRILTDERNRLNVSTLNNLLFISINGPGVVYFPARRFAEMWVKEGRHAADDAPTGKQKKTTEVRHQGALKSNAMTQNVNRKEVEMALGKWFTGTCDRGGERGARAQREKGASTTQTP</sequence>
<reference evidence="3" key="1">
    <citation type="submission" date="2025-08" db="UniProtKB">
        <authorList>
            <consortium name="RefSeq"/>
        </authorList>
    </citation>
    <scope>IDENTIFICATION</scope>
    <source>
        <tissue evidence="3">Muscle</tissue>
    </source>
</reference>
<protein>
    <submittedName>
        <fullName evidence="3">E3 SUMO-protein ligase KIAA1586-like</fullName>
    </submittedName>
</protein>
<dbReference type="GO" id="GO:0046983">
    <property type="term" value="F:protein dimerization activity"/>
    <property type="evidence" value="ECO:0007669"/>
    <property type="project" value="InterPro"/>
</dbReference>
<dbReference type="SMR" id="A0A9Q9X050"/>
<feature type="domain" description="HAT C-terminal dimerisation" evidence="2">
    <location>
        <begin position="601"/>
        <end position="654"/>
    </location>
</feature>
<dbReference type="RefSeq" id="XP_042592700.1">
    <property type="nucleotide sequence ID" value="XM_042736766.1"/>
</dbReference>
<evidence type="ECO:0000313" key="3">
    <source>
        <dbReference type="RefSeq" id="XP_042592700.1"/>
    </source>
</evidence>
<dbReference type="AlphaFoldDB" id="A0A9Q9X050"/>
<feature type="region of interest" description="Disordered" evidence="1">
    <location>
        <begin position="726"/>
        <end position="749"/>
    </location>
</feature>
<dbReference type="PANTHER" id="PTHR46880">
    <property type="entry name" value="RAS-ASSOCIATING DOMAIN-CONTAINING PROTEIN"/>
    <property type="match status" value="1"/>
</dbReference>
<dbReference type="Pfam" id="PF05699">
    <property type="entry name" value="Dimer_Tnp_hAT"/>
    <property type="match status" value="1"/>
</dbReference>
<dbReference type="OrthoDB" id="8909466at2759"/>
<evidence type="ECO:0000259" key="2">
    <source>
        <dbReference type="Pfam" id="PF05699"/>
    </source>
</evidence>
<feature type="region of interest" description="Disordered" evidence="1">
    <location>
        <begin position="1"/>
        <end position="29"/>
    </location>
</feature>
<dbReference type="PANTHER" id="PTHR46880:SF8">
    <property type="entry name" value="E3 SUMO-PROTEIN LIGASE KIAA1586"/>
    <property type="match status" value="1"/>
</dbReference>
<feature type="compositionally biased region" description="Basic and acidic residues" evidence="1">
    <location>
        <begin position="729"/>
        <end position="742"/>
    </location>
</feature>
<feature type="compositionally biased region" description="Low complexity" evidence="1">
    <location>
        <begin position="1"/>
        <end position="20"/>
    </location>
</feature>
<gene>
    <name evidence="3" type="primary">LOC122139411</name>
</gene>
<organism evidence="3">
    <name type="scientific">Cyprinus carpio</name>
    <name type="common">Common carp</name>
    <dbReference type="NCBI Taxonomy" id="7962"/>
    <lineage>
        <taxon>Eukaryota</taxon>
        <taxon>Metazoa</taxon>
        <taxon>Chordata</taxon>
        <taxon>Craniata</taxon>
        <taxon>Vertebrata</taxon>
        <taxon>Euteleostomi</taxon>
        <taxon>Actinopterygii</taxon>
        <taxon>Neopterygii</taxon>
        <taxon>Teleostei</taxon>
        <taxon>Ostariophysi</taxon>
        <taxon>Cypriniformes</taxon>
        <taxon>Cyprinidae</taxon>
        <taxon>Cyprininae</taxon>
        <taxon>Cyprinus</taxon>
    </lineage>
</organism>
<evidence type="ECO:0000256" key="1">
    <source>
        <dbReference type="SAM" id="MobiDB-lite"/>
    </source>
</evidence>